<dbReference type="InterPro" id="IPR016516">
    <property type="entry name" value="UCP07580"/>
</dbReference>
<dbReference type="Pfam" id="PF10118">
    <property type="entry name" value="Metal_hydrol"/>
    <property type="match status" value="1"/>
</dbReference>
<dbReference type="Proteomes" id="UP000441399">
    <property type="component" value="Unassembled WGS sequence"/>
</dbReference>
<dbReference type="AlphaFoldDB" id="A0A5S9QS30"/>
<gene>
    <name evidence="2" type="ORF">OPDIPICF_02413</name>
</gene>
<name>A0A5S9QS30_9GAMM</name>
<protein>
    <recommendedName>
        <fullName evidence="4">Metal-dependent hydrolase</fullName>
    </recommendedName>
</protein>
<dbReference type="OrthoDB" id="5727566at2"/>
<reference evidence="2 3" key="1">
    <citation type="submission" date="2019-11" db="EMBL/GenBank/DDBJ databases">
        <authorList>
            <person name="Holert J."/>
        </authorList>
    </citation>
    <scope>NUCLEOTIDE SEQUENCE [LARGE SCALE GENOMIC DNA]</scope>
    <source>
        <strain evidence="2">SB11_3</strain>
    </source>
</reference>
<keyword evidence="1" id="KW-1133">Transmembrane helix</keyword>
<sequence length="284" mass="33188">MSNAEAITPDTIPTGNLPIKPRKMAFGLENIERQYFFNDNLLLSAWVSALSASFPPGESEFIASVRNYRDRITDPKQLEDIRGFIGQEGHHSHQHKQLNESLTNLGFDVVRLEKYFEGVVSHQLKNSSDKRRLAITSGMEHLTAIMSDYVLQNQDQFDNVDQHFIDLFNWHAVEEIEHKAVAFDVYMATEGDEAYLRRMLIVATLIFFRHIIVGFVRLLWWNKKLPSWKDIRGFWRFLGGKNGMMRWISRPYKDYLKKGFHPWDHQNQALVDEWKNNLSHGQHG</sequence>
<dbReference type="EMBL" id="CACSIO010000045">
    <property type="protein sequence ID" value="CAA0121334.1"/>
    <property type="molecule type" value="Genomic_DNA"/>
</dbReference>
<evidence type="ECO:0008006" key="4">
    <source>
        <dbReference type="Google" id="ProtNLM"/>
    </source>
</evidence>
<evidence type="ECO:0000313" key="3">
    <source>
        <dbReference type="Proteomes" id="UP000441399"/>
    </source>
</evidence>
<evidence type="ECO:0000256" key="1">
    <source>
        <dbReference type="SAM" id="Phobius"/>
    </source>
</evidence>
<keyword evidence="1" id="KW-0472">Membrane</keyword>
<evidence type="ECO:0000313" key="2">
    <source>
        <dbReference type="EMBL" id="CAA0121334.1"/>
    </source>
</evidence>
<keyword evidence="3" id="KW-1185">Reference proteome</keyword>
<accession>A0A5S9QS30</accession>
<proteinExistence type="predicted"/>
<dbReference type="PIRSF" id="PIRSF007580">
    <property type="entry name" value="UCP07580"/>
    <property type="match status" value="1"/>
</dbReference>
<organism evidence="2 3">
    <name type="scientific">BD1-7 clade bacterium</name>
    <dbReference type="NCBI Taxonomy" id="2029982"/>
    <lineage>
        <taxon>Bacteria</taxon>
        <taxon>Pseudomonadati</taxon>
        <taxon>Pseudomonadota</taxon>
        <taxon>Gammaproteobacteria</taxon>
        <taxon>Cellvibrionales</taxon>
        <taxon>Spongiibacteraceae</taxon>
        <taxon>BD1-7 clade</taxon>
    </lineage>
</organism>
<dbReference type="PANTHER" id="PTHR39456:SF1">
    <property type="entry name" value="METAL-DEPENDENT HYDROLASE"/>
    <property type="match status" value="1"/>
</dbReference>
<keyword evidence="1" id="KW-0812">Transmembrane</keyword>
<feature type="transmembrane region" description="Helical" evidence="1">
    <location>
        <begin position="199"/>
        <end position="220"/>
    </location>
</feature>
<dbReference type="PANTHER" id="PTHR39456">
    <property type="entry name" value="METAL-DEPENDENT HYDROLASE"/>
    <property type="match status" value="1"/>
</dbReference>